<dbReference type="GO" id="GO:0044877">
    <property type="term" value="F:protein-containing complex binding"/>
    <property type="evidence" value="ECO:0007669"/>
    <property type="project" value="TreeGrafter"/>
</dbReference>
<dbReference type="InterPro" id="IPR051207">
    <property type="entry name" value="ComplexI_NDUFA9_subunit"/>
</dbReference>
<accession>A0A6J7K2G6</accession>
<name>A0A6J7K2G6_9ZZZZ</name>
<protein>
    <submittedName>
        <fullName evidence="3">Unannotated protein</fullName>
    </submittedName>
</protein>
<organism evidence="3">
    <name type="scientific">freshwater metagenome</name>
    <dbReference type="NCBI Taxonomy" id="449393"/>
    <lineage>
        <taxon>unclassified sequences</taxon>
        <taxon>metagenomes</taxon>
        <taxon>ecological metagenomes</taxon>
    </lineage>
</organism>
<sequence>MSQARKILVTGASGYVGGRLVTALLADGADVRVFVRDANKAQSHSWANQVEIATGNASDFQSTKDALTGVHTAYYLLHSINLGPNFDEIESAMARNFAKAAQSCGVSQIVYLGGINNDEKTSKHLTSRANTGKELATTSVPVLELRAGIIIGSGSASFEMLRHLTHRLPVMTTPKWVSNKTHPIAIRDVLWYLRNCAKLEKPVGGVFDIGGPEVLTYADMMQKFAKLSGLRKRLIIKVPVLTPKLSSLWIGFVTPVPTSLARPLVGSLISEVVADPKKSIDKLIPKPAEGLIDVDGAVKLALSNVSSNTVSTRWSDATLPTAPWQKAQSDPEWAGVMLLKDKKVRTTDASIKSLWEAIEEIGGENGWYGADFLWYLRGLLDRMIGGVGLRRGRRDPIHLRVGESLDFWRVESLVPEQSLKLYAEMILPGKAWLEFRISKLPNGKSEVVQEASFSPRGLGGQLYWYAVLPFHILVFPTMIRNLIRSANRKDYAEMIKVSPVENFDLN</sequence>
<dbReference type="Gene3D" id="3.40.50.720">
    <property type="entry name" value="NAD(P)-binding Rossmann-like Domain"/>
    <property type="match status" value="1"/>
</dbReference>
<dbReference type="InterPro" id="IPR036291">
    <property type="entry name" value="NAD(P)-bd_dom_sf"/>
</dbReference>
<dbReference type="Pfam" id="PF11066">
    <property type="entry name" value="DUF2867"/>
    <property type="match status" value="1"/>
</dbReference>
<dbReference type="Pfam" id="PF05368">
    <property type="entry name" value="NmrA"/>
    <property type="match status" value="1"/>
</dbReference>
<dbReference type="AlphaFoldDB" id="A0A6J7K2G6"/>
<proteinExistence type="predicted"/>
<feature type="transmembrane region" description="Helical" evidence="1">
    <location>
        <begin position="462"/>
        <end position="479"/>
    </location>
</feature>
<evidence type="ECO:0000259" key="2">
    <source>
        <dbReference type="Pfam" id="PF05368"/>
    </source>
</evidence>
<feature type="domain" description="NmrA-like" evidence="2">
    <location>
        <begin position="5"/>
        <end position="124"/>
    </location>
</feature>
<keyword evidence="1" id="KW-0812">Transmembrane</keyword>
<dbReference type="EMBL" id="CAFBNN010000032">
    <property type="protein sequence ID" value="CAB4949311.1"/>
    <property type="molecule type" value="Genomic_DNA"/>
</dbReference>
<reference evidence="3" key="1">
    <citation type="submission" date="2020-05" db="EMBL/GenBank/DDBJ databases">
        <authorList>
            <person name="Chiriac C."/>
            <person name="Salcher M."/>
            <person name="Ghai R."/>
            <person name="Kavagutti S V."/>
        </authorList>
    </citation>
    <scope>NUCLEOTIDE SEQUENCE</scope>
</reference>
<keyword evidence="1" id="KW-1133">Transmembrane helix</keyword>
<dbReference type="InterPro" id="IPR008030">
    <property type="entry name" value="NmrA-like"/>
</dbReference>
<dbReference type="SUPFAM" id="SSF51735">
    <property type="entry name" value="NAD(P)-binding Rossmann-fold domains"/>
    <property type="match status" value="1"/>
</dbReference>
<keyword evidence="1" id="KW-0472">Membrane</keyword>
<evidence type="ECO:0000256" key="1">
    <source>
        <dbReference type="SAM" id="Phobius"/>
    </source>
</evidence>
<dbReference type="PANTHER" id="PTHR12126:SF11">
    <property type="entry name" value="NADH DEHYDROGENASE [UBIQUINONE] 1 ALPHA SUBCOMPLEX SUBUNIT 9, MITOCHONDRIAL"/>
    <property type="match status" value="1"/>
</dbReference>
<gene>
    <name evidence="3" type="ORF">UFOPK3797_00407</name>
</gene>
<dbReference type="InterPro" id="IPR021295">
    <property type="entry name" value="DUF2867"/>
</dbReference>
<dbReference type="PANTHER" id="PTHR12126">
    <property type="entry name" value="NADH-UBIQUINONE OXIDOREDUCTASE 39 KDA SUBUNIT-RELATED"/>
    <property type="match status" value="1"/>
</dbReference>
<evidence type="ECO:0000313" key="3">
    <source>
        <dbReference type="EMBL" id="CAB4949311.1"/>
    </source>
</evidence>